<name>A0A450SL00_9GAMM</name>
<protein>
    <submittedName>
        <fullName evidence="1">Uncharacterized protein</fullName>
    </submittedName>
</protein>
<sequence length="594" mass="69038">MPTKANNLLILPVDIGKAIVEAGAVIACPLLGTEKFVDFCRKRDLSINRERLVRLERLGLFAPVFRVRTPEEDTPPFHIPIREGNNWFDKGWAWDTTGIPSDYKVPDHKNREEEGYYSIFQIDWLEPILQDMTLSVQLDSYLDRNKEEDIDWHKNGVCWMQHAEALLESSRTHEYRRSLALLCQFISNRYYPKTQTDQRTIRVSKGLLSADQWITISKLDWDWHEEVRNWDPRIAEHLFELTPEKLRHAFQGLAVSQEFFDPIAQWYPLTQFVSVNERKNLKGMALRAETLRTGTHMLRLLYRDLYGEELPHPNEVTGTIIHHIPELEVRQDTRRYLEFVANRFGVNPQPKLVLFVEGESEDAAVKKIFEGYWGCHPGILGIEIIILGGVGTATGTKREDRFQAILRLIDYLHHHQTFTFLVLDNENRATKLRERAQEAKSRHSDQRYVTRPEYIHIWNDSFEFDNFSPDEIAAAMNELVQDRAHFSSTEVANCKNAENPGRELEKLYRGKTNYDLPKVRLNEIMIEHILSGNSHQEIEDRPIIKVLKQIADLAVRNPLPTTNKSWKINQSSEYLGGLIPQPLSVETRKKGEGI</sequence>
<dbReference type="AlphaFoldDB" id="A0A450SL00"/>
<organism evidence="1">
    <name type="scientific">Candidatus Kentrum sp. DK</name>
    <dbReference type="NCBI Taxonomy" id="2126562"/>
    <lineage>
        <taxon>Bacteria</taxon>
        <taxon>Pseudomonadati</taxon>
        <taxon>Pseudomonadota</taxon>
        <taxon>Gammaproteobacteria</taxon>
        <taxon>Candidatus Kentrum</taxon>
    </lineage>
</organism>
<evidence type="ECO:0000313" key="1">
    <source>
        <dbReference type="EMBL" id="VFJ54294.1"/>
    </source>
</evidence>
<reference evidence="1" key="1">
    <citation type="submission" date="2019-02" db="EMBL/GenBank/DDBJ databases">
        <authorList>
            <person name="Gruber-Vodicka R. H."/>
            <person name="Seah K. B. B."/>
        </authorList>
    </citation>
    <scope>NUCLEOTIDE SEQUENCE</scope>
    <source>
        <strain evidence="1">BECK_DK47</strain>
    </source>
</reference>
<gene>
    <name evidence="1" type="ORF">BECKDK2373B_GA0170837_10463</name>
</gene>
<accession>A0A450SL00</accession>
<proteinExistence type="predicted"/>
<dbReference type="EMBL" id="CAADEX010000046">
    <property type="protein sequence ID" value="VFJ54294.1"/>
    <property type="molecule type" value="Genomic_DNA"/>
</dbReference>